<dbReference type="RefSeq" id="WP_015279296.1">
    <property type="nucleotide sequence ID" value="NC_019940.1"/>
</dbReference>
<dbReference type="OrthoDB" id="5616092at2"/>
<dbReference type="AlphaFoldDB" id="L0GT18"/>
<comment type="subcellular location">
    <subcellularLocation>
        <location evidence="10">Cell inner membrane</location>
    </subcellularLocation>
    <subcellularLocation>
        <location evidence="2">Cell membrane</location>
        <topology evidence="2">Single-pass membrane protein</topology>
    </subcellularLocation>
</comment>
<proteinExistence type="inferred from homology"/>
<dbReference type="GO" id="GO:0009425">
    <property type="term" value="C:bacterial-type flagellum basal body"/>
    <property type="evidence" value="ECO:0007669"/>
    <property type="project" value="InterPro"/>
</dbReference>
<dbReference type="eggNOG" id="COG1580">
    <property type="taxonomic scope" value="Bacteria"/>
</dbReference>
<evidence type="ECO:0000256" key="10">
    <source>
        <dbReference type="RuleBase" id="RU364125"/>
    </source>
</evidence>
<dbReference type="KEGG" id="tmb:Thimo_0276"/>
<dbReference type="Pfam" id="PF03748">
    <property type="entry name" value="FliL"/>
    <property type="match status" value="1"/>
</dbReference>
<keyword evidence="7 10" id="KW-0283">Flagellar rotation</keyword>
<keyword evidence="6" id="KW-0812">Transmembrane</keyword>
<keyword evidence="4" id="KW-1003">Cell membrane</keyword>
<evidence type="ECO:0000256" key="5">
    <source>
        <dbReference type="ARBA" id="ARBA00022500"/>
    </source>
</evidence>
<evidence type="ECO:0000256" key="3">
    <source>
        <dbReference type="ARBA" id="ARBA00008281"/>
    </source>
</evidence>
<keyword evidence="9 10" id="KW-0472">Membrane</keyword>
<sequence>MKNTIILIAIGFIAVVSGVLGTLFVTGNLHGKSPAPAVAEDGDGTQTSEPMRIEPSERIYVSLDPAFVATFRGSQTVQFVQFDLEVAVTNKQVEEALKTHGPAIRNRLVMLLSDQDPEVLRTQEGKEQLRVHIRDEIGAMLDSLDVEPGVVDAYFTSFLMQ</sequence>
<evidence type="ECO:0000256" key="7">
    <source>
        <dbReference type="ARBA" id="ARBA00022779"/>
    </source>
</evidence>
<reference evidence="11 12" key="1">
    <citation type="submission" date="2011-09" db="EMBL/GenBank/DDBJ databases">
        <title>Complete sequence of chromosome of Thioflavicoccus mobilis 8321.</title>
        <authorList>
            <consortium name="US DOE Joint Genome Institute"/>
            <person name="Lucas S."/>
            <person name="Han J."/>
            <person name="Lapidus A."/>
            <person name="Cheng J.-F."/>
            <person name="Goodwin L."/>
            <person name="Pitluck S."/>
            <person name="Peters L."/>
            <person name="Ovchinnikova G."/>
            <person name="Lu M."/>
            <person name="Detter J.C."/>
            <person name="Han C."/>
            <person name="Tapia R."/>
            <person name="Land M."/>
            <person name="Hauser L."/>
            <person name="Kyrpides N."/>
            <person name="Ivanova N."/>
            <person name="Pagani I."/>
            <person name="Vogl K."/>
            <person name="Liu Z."/>
            <person name="Imhoff J."/>
            <person name="Thiel V."/>
            <person name="Frigaard N.-U."/>
            <person name="Bryant D."/>
            <person name="Woyke T."/>
        </authorList>
    </citation>
    <scope>NUCLEOTIDE SEQUENCE [LARGE SCALE GENOMIC DNA]</scope>
    <source>
        <strain evidence="11 12">8321</strain>
    </source>
</reference>
<name>L0GT18_9GAMM</name>
<dbReference type="Proteomes" id="UP000010816">
    <property type="component" value="Chromosome"/>
</dbReference>
<keyword evidence="11" id="KW-0966">Cell projection</keyword>
<keyword evidence="8" id="KW-1133">Transmembrane helix</keyword>
<keyword evidence="11" id="KW-0282">Flagellum</keyword>
<comment type="similarity">
    <text evidence="3 10">Belongs to the FliL family.</text>
</comment>
<dbReference type="EMBL" id="CP003051">
    <property type="protein sequence ID" value="AGA89146.1"/>
    <property type="molecule type" value="Genomic_DNA"/>
</dbReference>
<evidence type="ECO:0000256" key="8">
    <source>
        <dbReference type="ARBA" id="ARBA00022989"/>
    </source>
</evidence>
<evidence type="ECO:0000256" key="6">
    <source>
        <dbReference type="ARBA" id="ARBA00022692"/>
    </source>
</evidence>
<dbReference type="GO" id="GO:0006935">
    <property type="term" value="P:chemotaxis"/>
    <property type="evidence" value="ECO:0007669"/>
    <property type="project" value="UniProtKB-KW"/>
</dbReference>
<dbReference type="PANTHER" id="PTHR35091:SF2">
    <property type="entry name" value="FLAGELLAR PROTEIN FLIL"/>
    <property type="match status" value="1"/>
</dbReference>
<dbReference type="STRING" id="765912.Thimo_0276"/>
<evidence type="ECO:0000313" key="12">
    <source>
        <dbReference type="Proteomes" id="UP000010816"/>
    </source>
</evidence>
<keyword evidence="11" id="KW-0969">Cilium</keyword>
<gene>
    <name evidence="11" type="ORF">Thimo_0276</name>
</gene>
<comment type="function">
    <text evidence="1 10">Controls the rotational direction of flagella during chemotaxis.</text>
</comment>
<evidence type="ECO:0000256" key="2">
    <source>
        <dbReference type="ARBA" id="ARBA00004162"/>
    </source>
</evidence>
<accession>L0GT18</accession>
<keyword evidence="10" id="KW-0997">Cell inner membrane</keyword>
<evidence type="ECO:0000256" key="4">
    <source>
        <dbReference type="ARBA" id="ARBA00022475"/>
    </source>
</evidence>
<organism evidence="11 12">
    <name type="scientific">Thioflavicoccus mobilis 8321</name>
    <dbReference type="NCBI Taxonomy" id="765912"/>
    <lineage>
        <taxon>Bacteria</taxon>
        <taxon>Pseudomonadati</taxon>
        <taxon>Pseudomonadota</taxon>
        <taxon>Gammaproteobacteria</taxon>
        <taxon>Chromatiales</taxon>
        <taxon>Chromatiaceae</taxon>
        <taxon>Thioflavicoccus</taxon>
    </lineage>
</organism>
<evidence type="ECO:0000256" key="9">
    <source>
        <dbReference type="ARBA" id="ARBA00023136"/>
    </source>
</evidence>
<dbReference type="PANTHER" id="PTHR35091">
    <property type="entry name" value="FLAGELLAR PROTEIN FLIL"/>
    <property type="match status" value="1"/>
</dbReference>
<dbReference type="GO" id="GO:0005886">
    <property type="term" value="C:plasma membrane"/>
    <property type="evidence" value="ECO:0007669"/>
    <property type="project" value="UniProtKB-SubCell"/>
</dbReference>
<dbReference type="HOGENOM" id="CLU_099018_4_0_6"/>
<dbReference type="GO" id="GO:0071978">
    <property type="term" value="P:bacterial-type flagellum-dependent swarming motility"/>
    <property type="evidence" value="ECO:0007669"/>
    <property type="project" value="TreeGrafter"/>
</dbReference>
<dbReference type="InterPro" id="IPR005503">
    <property type="entry name" value="FliL"/>
</dbReference>
<keyword evidence="12" id="KW-1185">Reference proteome</keyword>
<evidence type="ECO:0000256" key="1">
    <source>
        <dbReference type="ARBA" id="ARBA00002254"/>
    </source>
</evidence>
<protein>
    <recommendedName>
        <fullName evidence="10">Flagellar protein FliL</fullName>
    </recommendedName>
</protein>
<keyword evidence="5 10" id="KW-0145">Chemotaxis</keyword>
<evidence type="ECO:0000313" key="11">
    <source>
        <dbReference type="EMBL" id="AGA89146.1"/>
    </source>
</evidence>